<keyword evidence="6" id="KW-0464">Manganese</keyword>
<proteinExistence type="predicted"/>
<evidence type="ECO:0000256" key="5">
    <source>
        <dbReference type="ARBA" id="ARBA00022842"/>
    </source>
</evidence>
<dbReference type="SUPFAM" id="SSF55811">
    <property type="entry name" value="Nudix"/>
    <property type="match status" value="1"/>
</dbReference>
<keyword evidence="5" id="KW-0460">Magnesium</keyword>
<protein>
    <submittedName>
        <fullName evidence="8">NUDIX hydrolase</fullName>
    </submittedName>
</protein>
<organism evidence="8 9">
    <name type="scientific">Phytoactinopolyspora halotolerans</name>
    <dbReference type="NCBI Taxonomy" id="1981512"/>
    <lineage>
        <taxon>Bacteria</taxon>
        <taxon>Bacillati</taxon>
        <taxon>Actinomycetota</taxon>
        <taxon>Actinomycetes</taxon>
        <taxon>Jiangellales</taxon>
        <taxon>Jiangellaceae</taxon>
        <taxon>Phytoactinopolyspora</taxon>
    </lineage>
</organism>
<comment type="caution">
    <text evidence="8">The sequence shown here is derived from an EMBL/GenBank/DDBJ whole genome shotgun (WGS) entry which is preliminary data.</text>
</comment>
<keyword evidence="4 8" id="KW-0378">Hydrolase</keyword>
<keyword evidence="9" id="KW-1185">Reference proteome</keyword>
<dbReference type="InterPro" id="IPR015797">
    <property type="entry name" value="NUDIX_hydrolase-like_dom_sf"/>
</dbReference>
<dbReference type="InterPro" id="IPR000086">
    <property type="entry name" value="NUDIX_hydrolase_dom"/>
</dbReference>
<evidence type="ECO:0000256" key="3">
    <source>
        <dbReference type="ARBA" id="ARBA00022723"/>
    </source>
</evidence>
<sequence>MPARPASSVLLIRPGQDGIEVYIQLRHVSMAFAGGMVAFPGGGVGPADTAPLPDAAGWAARLETSEPAATGFVNAALRETHEETGVILDAEALNPWAHWITPRFEERRFDTWFFTATAPDGQQPRDVSGEAATTEWITPDAAIERAERGEWAMLPVTWTLLEDLARCASVEDACAPRRVETVLPGWIDQGDAVLAVLPDDPRYPGDDPGEHHDHEH</sequence>
<evidence type="ECO:0000256" key="2">
    <source>
        <dbReference type="ARBA" id="ARBA00001946"/>
    </source>
</evidence>
<dbReference type="AlphaFoldDB" id="A0A6L9S2E2"/>
<evidence type="ECO:0000256" key="6">
    <source>
        <dbReference type="ARBA" id="ARBA00023211"/>
    </source>
</evidence>
<dbReference type="RefSeq" id="WP_163732708.1">
    <property type="nucleotide sequence ID" value="NZ_JAAGOA010000002.1"/>
</dbReference>
<evidence type="ECO:0000256" key="1">
    <source>
        <dbReference type="ARBA" id="ARBA00001936"/>
    </source>
</evidence>
<dbReference type="CDD" id="cd18870">
    <property type="entry name" value="NUDIX_AcylCoAdiphos_Nudt19"/>
    <property type="match status" value="1"/>
</dbReference>
<name>A0A6L9S2E2_9ACTN</name>
<dbReference type="PANTHER" id="PTHR12318:SF0">
    <property type="entry name" value="ACYL-COENZYME A DIPHOSPHATASE NUDT19"/>
    <property type="match status" value="1"/>
</dbReference>
<dbReference type="PANTHER" id="PTHR12318">
    <property type="entry name" value="TESTOSTERONE-REGULATED PROTEIN RP2"/>
    <property type="match status" value="1"/>
</dbReference>
<dbReference type="GO" id="GO:0016818">
    <property type="term" value="F:hydrolase activity, acting on acid anhydrides, in phosphorus-containing anhydrides"/>
    <property type="evidence" value="ECO:0007669"/>
    <property type="project" value="InterPro"/>
</dbReference>
<dbReference type="Proteomes" id="UP000475214">
    <property type="component" value="Unassembled WGS sequence"/>
</dbReference>
<keyword evidence="3" id="KW-0479">Metal-binding</keyword>
<dbReference type="GO" id="GO:0046872">
    <property type="term" value="F:metal ion binding"/>
    <property type="evidence" value="ECO:0007669"/>
    <property type="project" value="UniProtKB-KW"/>
</dbReference>
<comment type="cofactor">
    <cofactor evidence="1">
        <name>Mn(2+)</name>
        <dbReference type="ChEBI" id="CHEBI:29035"/>
    </cofactor>
</comment>
<evidence type="ECO:0000313" key="9">
    <source>
        <dbReference type="Proteomes" id="UP000475214"/>
    </source>
</evidence>
<evidence type="ECO:0000259" key="7">
    <source>
        <dbReference type="PROSITE" id="PS51462"/>
    </source>
</evidence>
<dbReference type="Gene3D" id="3.90.79.10">
    <property type="entry name" value="Nucleoside Triphosphate Pyrophosphohydrolase"/>
    <property type="match status" value="2"/>
</dbReference>
<feature type="domain" description="Nudix hydrolase" evidence="7">
    <location>
        <begin position="2"/>
        <end position="159"/>
    </location>
</feature>
<evidence type="ECO:0000313" key="8">
    <source>
        <dbReference type="EMBL" id="NED99218.1"/>
    </source>
</evidence>
<gene>
    <name evidence="8" type="ORF">G1H10_03445</name>
</gene>
<accession>A0A6L9S2E2</accession>
<dbReference type="PROSITE" id="PS51462">
    <property type="entry name" value="NUDIX"/>
    <property type="match status" value="1"/>
</dbReference>
<reference evidence="8 9" key="1">
    <citation type="submission" date="2020-02" db="EMBL/GenBank/DDBJ databases">
        <authorList>
            <person name="Li X.-J."/>
            <person name="Han X.-M."/>
        </authorList>
    </citation>
    <scope>NUCLEOTIDE SEQUENCE [LARGE SCALE GENOMIC DNA]</scope>
    <source>
        <strain evidence="8 9">CCTCC AB 2017055</strain>
    </source>
</reference>
<dbReference type="InterPro" id="IPR039121">
    <property type="entry name" value="NUDT19"/>
</dbReference>
<comment type="cofactor">
    <cofactor evidence="2">
        <name>Mg(2+)</name>
        <dbReference type="ChEBI" id="CHEBI:18420"/>
    </cofactor>
</comment>
<dbReference type="Pfam" id="PF00293">
    <property type="entry name" value="NUDIX"/>
    <property type="match status" value="1"/>
</dbReference>
<evidence type="ECO:0000256" key="4">
    <source>
        <dbReference type="ARBA" id="ARBA00022801"/>
    </source>
</evidence>
<dbReference type="EMBL" id="JAAGOA010000002">
    <property type="protein sequence ID" value="NED99218.1"/>
    <property type="molecule type" value="Genomic_DNA"/>
</dbReference>